<dbReference type="InterPro" id="IPR006133">
    <property type="entry name" value="DNA-dir_DNA_pol_B_exonuc"/>
</dbReference>
<evidence type="ECO:0000256" key="8">
    <source>
        <dbReference type="ARBA" id="ARBA00022932"/>
    </source>
</evidence>
<dbReference type="SMART" id="SM00486">
    <property type="entry name" value="POLBc"/>
    <property type="match status" value="1"/>
</dbReference>
<keyword evidence="3" id="KW-0808">Transferase</keyword>
<accession>A0AAU8HZH3</accession>
<evidence type="ECO:0000259" key="12">
    <source>
        <dbReference type="Pfam" id="PF00136"/>
    </source>
</evidence>
<dbReference type="GO" id="GO:0006261">
    <property type="term" value="P:DNA-templated DNA replication"/>
    <property type="evidence" value="ECO:0007669"/>
    <property type="project" value="TreeGrafter"/>
</dbReference>
<dbReference type="GO" id="GO:0003887">
    <property type="term" value="F:DNA-directed DNA polymerase activity"/>
    <property type="evidence" value="ECO:0007669"/>
    <property type="project" value="UniProtKB-KW"/>
</dbReference>
<keyword evidence="4" id="KW-0548">Nucleotidyltransferase</keyword>
<dbReference type="Gene3D" id="3.30.420.10">
    <property type="entry name" value="Ribonuclease H-like superfamily/Ribonuclease H"/>
    <property type="match status" value="1"/>
</dbReference>
<dbReference type="InterPro" id="IPR006172">
    <property type="entry name" value="DNA-dir_DNA_pol_B"/>
</dbReference>
<comment type="similarity">
    <text evidence="1">Belongs to the DNA polymerase type-B family.</text>
</comment>
<feature type="domain" description="DNA-directed DNA polymerase family B multifunctional" evidence="12">
    <location>
        <begin position="355"/>
        <end position="470"/>
    </location>
</feature>
<evidence type="ECO:0000259" key="13">
    <source>
        <dbReference type="Pfam" id="PF03104"/>
    </source>
</evidence>
<organism evidence="14">
    <name type="scientific">Rhizobium phage IG49</name>
    <dbReference type="NCBI Taxonomy" id="3129228"/>
    <lineage>
        <taxon>Viruses</taxon>
        <taxon>Duplodnaviria</taxon>
        <taxon>Heunggongvirae</taxon>
        <taxon>Uroviricota</taxon>
        <taxon>Caudoviricetes</taxon>
    </lineage>
</organism>
<evidence type="ECO:0000256" key="6">
    <source>
        <dbReference type="ARBA" id="ARBA00022722"/>
    </source>
</evidence>
<dbReference type="PANTHER" id="PTHR10322:SF23">
    <property type="entry name" value="DNA POLYMERASE DELTA CATALYTIC SUBUNIT"/>
    <property type="match status" value="1"/>
</dbReference>
<evidence type="ECO:0000256" key="1">
    <source>
        <dbReference type="ARBA" id="ARBA00005755"/>
    </source>
</evidence>
<dbReference type="InterPro" id="IPR006134">
    <property type="entry name" value="DNA-dir_DNA_pol_B_multi_dom"/>
</dbReference>
<dbReference type="InterPro" id="IPR012337">
    <property type="entry name" value="RNaseH-like_sf"/>
</dbReference>
<evidence type="ECO:0000256" key="3">
    <source>
        <dbReference type="ARBA" id="ARBA00022679"/>
    </source>
</evidence>
<evidence type="ECO:0000256" key="10">
    <source>
        <dbReference type="ARBA" id="ARBA00023125"/>
    </source>
</evidence>
<dbReference type="EC" id="2.7.7.7" evidence="2"/>
<dbReference type="Gene3D" id="1.20.1280.300">
    <property type="match status" value="1"/>
</dbReference>
<keyword evidence="9" id="KW-1194">Viral DNA replication</keyword>
<dbReference type="InterPro" id="IPR050240">
    <property type="entry name" value="DNA_pol_type-B"/>
</dbReference>
<dbReference type="GO" id="GO:0039693">
    <property type="term" value="P:viral DNA genome replication"/>
    <property type="evidence" value="ECO:0007669"/>
    <property type="project" value="UniProtKB-KW"/>
</dbReference>
<dbReference type="Gene3D" id="1.10.287.690">
    <property type="entry name" value="Helix hairpin bin"/>
    <property type="match status" value="1"/>
</dbReference>
<evidence type="ECO:0000256" key="4">
    <source>
        <dbReference type="ARBA" id="ARBA00022695"/>
    </source>
</evidence>
<dbReference type="SUPFAM" id="SSF53098">
    <property type="entry name" value="Ribonuclease H-like"/>
    <property type="match status" value="1"/>
</dbReference>
<reference evidence="14" key="1">
    <citation type="submission" date="2024-03" db="EMBL/GenBank/DDBJ databases">
        <authorList>
            <person name="Chantapakul B."/>
            <person name="Wang S."/>
        </authorList>
    </citation>
    <scope>NUCLEOTIDE SEQUENCE</scope>
</reference>
<dbReference type="InterPro" id="IPR043502">
    <property type="entry name" value="DNA/RNA_pol_sf"/>
</dbReference>
<dbReference type="Gene3D" id="3.30.342.10">
    <property type="entry name" value="DNA Polymerase, chain B, domain 1"/>
    <property type="match status" value="1"/>
</dbReference>
<gene>
    <name evidence="14" type="ORF">VGRTQORK_CDS0170</name>
</gene>
<evidence type="ECO:0000256" key="2">
    <source>
        <dbReference type="ARBA" id="ARBA00012417"/>
    </source>
</evidence>
<dbReference type="GO" id="GO:0016787">
    <property type="term" value="F:hydrolase activity"/>
    <property type="evidence" value="ECO:0007669"/>
    <property type="project" value="UniProtKB-KW"/>
</dbReference>
<evidence type="ECO:0000256" key="5">
    <source>
        <dbReference type="ARBA" id="ARBA00022705"/>
    </source>
</evidence>
<evidence type="ECO:0000256" key="7">
    <source>
        <dbReference type="ARBA" id="ARBA00022801"/>
    </source>
</evidence>
<keyword evidence="10" id="KW-0238">DNA-binding</keyword>
<dbReference type="GO" id="GO:0000166">
    <property type="term" value="F:nucleotide binding"/>
    <property type="evidence" value="ECO:0007669"/>
    <property type="project" value="InterPro"/>
</dbReference>
<dbReference type="Pfam" id="PF00136">
    <property type="entry name" value="DNA_pol_B"/>
    <property type="match status" value="1"/>
</dbReference>
<dbReference type="SUPFAM" id="SSF56672">
    <property type="entry name" value="DNA/RNA polymerases"/>
    <property type="match status" value="1"/>
</dbReference>
<dbReference type="InterPro" id="IPR036397">
    <property type="entry name" value="RNaseH_sf"/>
</dbReference>
<protein>
    <recommendedName>
        <fullName evidence="2">DNA-directed DNA polymerase</fullName>
        <ecNumber evidence="2">2.7.7.7</ecNumber>
    </recommendedName>
</protein>
<evidence type="ECO:0000256" key="9">
    <source>
        <dbReference type="ARBA" id="ARBA00023109"/>
    </source>
</evidence>
<dbReference type="Gene3D" id="3.40.1820.10">
    <property type="entry name" value="DnaQ-like 3'-5' exonuclease"/>
    <property type="match status" value="1"/>
</dbReference>
<keyword evidence="7" id="KW-0378">Hydrolase</keyword>
<dbReference type="InterPro" id="IPR023211">
    <property type="entry name" value="DNA_pol_palm_dom_sf"/>
</dbReference>
<dbReference type="PANTHER" id="PTHR10322">
    <property type="entry name" value="DNA POLYMERASE CATALYTIC SUBUNIT"/>
    <property type="match status" value="1"/>
</dbReference>
<keyword evidence="8" id="KW-0239">DNA-directed DNA polymerase</keyword>
<keyword evidence="6" id="KW-0540">Nuclease</keyword>
<sequence>MSKYLSYVEKKGKVVTKTLPSDGIRRWVHNNYEPELYVVDNDSEDFKSIDGKGLSPLKYPSIRAARDAIRDLGNAANSIYGYWKYSTAYICQAGYEVASSKDYNILYHDIETTVGQGFPNVHTVDQEINMITFIDRQNRIHAVTTCEVDVDLIETEFSTGRYEKYTCKVWKEETEEDLFLRLLALWAMYDPDIFIGFNSEKFDVPYIVNRMDYVLGEKSSNKLSPFGRTDIRQFVDDFGEEVITADIEGVSHIDLMQAYKKFVLEPRDSYSLDNLAMEDLKEGKLKHESGIPGHLLYHEFPTDGLRYNIVDVLRLKEIDEKKGVIDLMVGVAQMTKSNVEDTMFSTRLWMNMIYDDLRSKGIFFPIRNERNEWRPIEGGYVMAPVIGLHEWLASFDYASLYPSIIMGLNVGVDSKAMKIPGVTPDAILQGKVRAPEGHSMAANGQCYRKDKQSFMAEITVGLYAKRKEYKFSKILFQKIEQMEKNDVINDYIDRLLESEEMQKDTKAVFNEYLIGLLNSVRELGDSKLDEVKRLASLFDNYDKSTKTLLNSLYGAMAEKNFYFYDPDVAESITLSGQYLVRNLGSTFTEVLTKNFGKANYWVASDTDSCYFSLLNVVKARCGDKTEAETLDWLATFSDTTLKKLIRKANDHACDMIGAYEPERFDADREVIGRRGVFSKKKAYAISIVDLEGVRYTEPHLKITGLAAKKSSTPMFFRDKMKKFFDVFLGEGDRNKSIDLIADVEEAFMFEPLDDIAMNINVKETPTKVDEEGRPLDKGVHINQRAIATHNWMISKDEKAAREIEPLQPGDKVRFVKLRMPNVTGQPVIAWKDEFPQYFRDIGIDAAIDKKRMYEDNFEGKLDVIFKACGIDSKVNDLDLF</sequence>
<keyword evidence="5" id="KW-0235">DNA replication</keyword>
<proteinExistence type="inferred from homology"/>
<name>A0AAU8HZH3_9CAUD</name>
<evidence type="ECO:0000256" key="11">
    <source>
        <dbReference type="ARBA" id="ARBA00049244"/>
    </source>
</evidence>
<evidence type="ECO:0000313" key="14">
    <source>
        <dbReference type="EMBL" id="XCI77783.1"/>
    </source>
</evidence>
<comment type="catalytic activity">
    <reaction evidence="11">
        <text>DNA(n) + a 2'-deoxyribonucleoside 5'-triphosphate = DNA(n+1) + diphosphate</text>
        <dbReference type="Rhea" id="RHEA:22508"/>
        <dbReference type="Rhea" id="RHEA-COMP:17339"/>
        <dbReference type="Rhea" id="RHEA-COMP:17340"/>
        <dbReference type="ChEBI" id="CHEBI:33019"/>
        <dbReference type="ChEBI" id="CHEBI:61560"/>
        <dbReference type="ChEBI" id="CHEBI:173112"/>
        <dbReference type="EC" id="2.7.7.7"/>
    </reaction>
</comment>
<dbReference type="Gene3D" id="3.90.1600.10">
    <property type="entry name" value="Palm domain of DNA polymerase"/>
    <property type="match status" value="1"/>
</dbReference>
<dbReference type="Pfam" id="PF03104">
    <property type="entry name" value="DNA_pol_B_exo1"/>
    <property type="match status" value="1"/>
</dbReference>
<dbReference type="GO" id="GO:0004518">
    <property type="term" value="F:nuclease activity"/>
    <property type="evidence" value="ECO:0007669"/>
    <property type="project" value="UniProtKB-KW"/>
</dbReference>
<dbReference type="GO" id="GO:0003677">
    <property type="term" value="F:DNA binding"/>
    <property type="evidence" value="ECO:0007669"/>
    <property type="project" value="UniProtKB-KW"/>
</dbReference>
<dbReference type="EMBL" id="PP429227">
    <property type="protein sequence ID" value="XCI77783.1"/>
    <property type="molecule type" value="Genomic_DNA"/>
</dbReference>
<feature type="domain" description="DNA-directed DNA polymerase family B exonuclease" evidence="13">
    <location>
        <begin position="66"/>
        <end position="274"/>
    </location>
</feature>